<protein>
    <recommendedName>
        <fullName evidence="1">Helix-turn-helix domain-containing protein</fullName>
    </recommendedName>
</protein>
<reference evidence="2" key="1">
    <citation type="submission" date="2020-02" db="EMBL/GenBank/DDBJ databases">
        <authorList>
            <person name="Meier V. D."/>
        </authorList>
    </citation>
    <scope>NUCLEOTIDE SEQUENCE</scope>
    <source>
        <strain evidence="2">AVDCRST_MAG93</strain>
    </source>
</reference>
<name>A0A6J4JTD2_9CHLR</name>
<dbReference type="InterPro" id="IPR010093">
    <property type="entry name" value="SinI_DNA-bd"/>
</dbReference>
<accession>A0A6J4JTD2</accession>
<proteinExistence type="predicted"/>
<dbReference type="SUPFAM" id="SSF46955">
    <property type="entry name" value="Putative DNA-binding domain"/>
    <property type="match status" value="1"/>
</dbReference>
<evidence type="ECO:0000259" key="1">
    <source>
        <dbReference type="Pfam" id="PF12728"/>
    </source>
</evidence>
<dbReference type="GO" id="GO:0003677">
    <property type="term" value="F:DNA binding"/>
    <property type="evidence" value="ECO:0007669"/>
    <property type="project" value="InterPro"/>
</dbReference>
<dbReference type="AlphaFoldDB" id="A0A6J4JTD2"/>
<dbReference type="InterPro" id="IPR009061">
    <property type="entry name" value="DNA-bd_dom_put_sf"/>
</dbReference>
<evidence type="ECO:0000313" key="2">
    <source>
        <dbReference type="EMBL" id="CAA9286655.1"/>
    </source>
</evidence>
<dbReference type="EMBL" id="CADCTR010001219">
    <property type="protein sequence ID" value="CAA9286655.1"/>
    <property type="molecule type" value="Genomic_DNA"/>
</dbReference>
<sequence length="70" mass="8033">MSDAAEDRWLTVADVAGTLSVSDKTVRRWIKNGQLAALDLGGRKSGYRIRQSELDAFILRRYRPRLLRSR</sequence>
<organism evidence="2">
    <name type="scientific">uncultured Chloroflexia bacterium</name>
    <dbReference type="NCBI Taxonomy" id="1672391"/>
    <lineage>
        <taxon>Bacteria</taxon>
        <taxon>Bacillati</taxon>
        <taxon>Chloroflexota</taxon>
        <taxon>Chloroflexia</taxon>
        <taxon>environmental samples</taxon>
    </lineage>
</organism>
<gene>
    <name evidence="2" type="ORF">AVDCRST_MAG93-3584</name>
</gene>
<dbReference type="Pfam" id="PF12728">
    <property type="entry name" value="HTH_17"/>
    <property type="match status" value="1"/>
</dbReference>
<dbReference type="NCBIfam" id="TIGR01764">
    <property type="entry name" value="excise"/>
    <property type="match status" value="1"/>
</dbReference>
<feature type="domain" description="Helix-turn-helix" evidence="1">
    <location>
        <begin position="9"/>
        <end position="61"/>
    </location>
</feature>
<dbReference type="InterPro" id="IPR041657">
    <property type="entry name" value="HTH_17"/>
</dbReference>
<dbReference type="Gene3D" id="1.10.1660.10">
    <property type="match status" value="1"/>
</dbReference>